<proteinExistence type="predicted"/>
<accession>A0A7I7SXH2</accession>
<evidence type="ECO:0000313" key="1">
    <source>
        <dbReference type="EMBL" id="BBY61403.1"/>
    </source>
</evidence>
<gene>
    <name evidence="1" type="ORF">MSAR_45390</name>
</gene>
<dbReference type="EMBL" id="AP022595">
    <property type="protein sequence ID" value="BBY61403.1"/>
    <property type="molecule type" value="Genomic_DNA"/>
</dbReference>
<protein>
    <submittedName>
        <fullName evidence="1">Uncharacterized protein</fullName>
    </submittedName>
</protein>
<sequence>MAADRGATQQERERAYDLARGELDGLLVLPERTTAALERGIAGELDT</sequence>
<evidence type="ECO:0000313" key="2">
    <source>
        <dbReference type="Proteomes" id="UP000466445"/>
    </source>
</evidence>
<name>A0A7I7SXH2_9MYCO</name>
<reference evidence="1 2" key="1">
    <citation type="journal article" date="2019" name="Emerg. Microbes Infect.">
        <title>Comprehensive subspecies identification of 175 nontuberculous mycobacteria species based on 7547 genomic profiles.</title>
        <authorList>
            <person name="Matsumoto Y."/>
            <person name="Kinjo T."/>
            <person name="Motooka D."/>
            <person name="Nabeya D."/>
            <person name="Jung N."/>
            <person name="Uechi K."/>
            <person name="Horii T."/>
            <person name="Iida T."/>
            <person name="Fujita J."/>
            <person name="Nakamura S."/>
        </authorList>
    </citation>
    <scope>NUCLEOTIDE SEQUENCE [LARGE SCALE GENOMIC DNA]</scope>
    <source>
        <strain evidence="1 2">JCM 30395</strain>
    </source>
</reference>
<dbReference type="AlphaFoldDB" id="A0A7I7SXH2"/>
<organism evidence="1 2">
    <name type="scientific">Mycolicibacterium sarraceniae</name>
    <dbReference type="NCBI Taxonomy" id="1534348"/>
    <lineage>
        <taxon>Bacteria</taxon>
        <taxon>Bacillati</taxon>
        <taxon>Actinomycetota</taxon>
        <taxon>Actinomycetes</taxon>
        <taxon>Mycobacteriales</taxon>
        <taxon>Mycobacteriaceae</taxon>
        <taxon>Mycolicibacterium</taxon>
    </lineage>
</organism>
<dbReference type="Proteomes" id="UP000466445">
    <property type="component" value="Chromosome"/>
</dbReference>
<dbReference type="KEGG" id="msar:MSAR_45390"/>
<keyword evidence="2" id="KW-1185">Reference proteome</keyword>